<dbReference type="GO" id="GO:0005840">
    <property type="term" value="C:ribosome"/>
    <property type="evidence" value="ECO:0007669"/>
    <property type="project" value="InterPro"/>
</dbReference>
<dbReference type="EMBL" id="CAKMRJ010004641">
    <property type="protein sequence ID" value="CAH1439277.1"/>
    <property type="molecule type" value="Genomic_DNA"/>
</dbReference>
<dbReference type="AlphaFoldDB" id="A0AAU9NN48"/>
<sequence>MYVIIKKYLKLLVNLFRTIGVFICPPERTVPSVSGCKQCMKLSATNEVRAKSNFWYFLRKLKKVKKINGQMLALNEHSGMFQGIMNLS</sequence>
<accession>A0AAU9NN48</accession>
<evidence type="ECO:0000313" key="1">
    <source>
        <dbReference type="EMBL" id="CAH1439277.1"/>
    </source>
</evidence>
<organism evidence="1 2">
    <name type="scientific">Lactuca virosa</name>
    <dbReference type="NCBI Taxonomy" id="75947"/>
    <lineage>
        <taxon>Eukaryota</taxon>
        <taxon>Viridiplantae</taxon>
        <taxon>Streptophyta</taxon>
        <taxon>Embryophyta</taxon>
        <taxon>Tracheophyta</taxon>
        <taxon>Spermatophyta</taxon>
        <taxon>Magnoliopsida</taxon>
        <taxon>eudicotyledons</taxon>
        <taxon>Gunneridae</taxon>
        <taxon>Pentapetalae</taxon>
        <taxon>asterids</taxon>
        <taxon>campanulids</taxon>
        <taxon>Asterales</taxon>
        <taxon>Asteraceae</taxon>
        <taxon>Cichorioideae</taxon>
        <taxon>Cichorieae</taxon>
        <taxon>Lactucinae</taxon>
        <taxon>Lactuca</taxon>
    </lineage>
</organism>
<dbReference type="Gene3D" id="3.10.20.10">
    <property type="match status" value="1"/>
</dbReference>
<name>A0AAU9NN48_9ASTR</name>
<proteinExistence type="predicted"/>
<keyword evidence="2" id="KW-1185">Reference proteome</keyword>
<dbReference type="PANTHER" id="PTHR10052">
    <property type="entry name" value="60S RIBOSOMAL PROTEIN L18A"/>
    <property type="match status" value="1"/>
</dbReference>
<protein>
    <recommendedName>
        <fullName evidence="3">Ribosomal protein 50S-L18Ae/60S-L20/60S-L18A domain-containing protein</fullName>
    </recommendedName>
</protein>
<comment type="caution">
    <text evidence="1">The sequence shown here is derived from an EMBL/GenBank/DDBJ whole genome shotgun (WGS) entry which is preliminary data.</text>
</comment>
<dbReference type="GO" id="GO:0003735">
    <property type="term" value="F:structural constituent of ribosome"/>
    <property type="evidence" value="ECO:0007669"/>
    <property type="project" value="InterPro"/>
</dbReference>
<gene>
    <name evidence="1" type="ORF">LVIROSA_LOCUS25485</name>
</gene>
<evidence type="ECO:0008006" key="3">
    <source>
        <dbReference type="Google" id="ProtNLM"/>
    </source>
</evidence>
<reference evidence="1 2" key="1">
    <citation type="submission" date="2022-01" db="EMBL/GenBank/DDBJ databases">
        <authorList>
            <person name="Xiong W."/>
            <person name="Schranz E."/>
        </authorList>
    </citation>
    <scope>NUCLEOTIDE SEQUENCE [LARGE SCALE GENOMIC DNA]</scope>
</reference>
<dbReference type="GO" id="GO:0006412">
    <property type="term" value="P:translation"/>
    <property type="evidence" value="ECO:0007669"/>
    <property type="project" value="InterPro"/>
</dbReference>
<dbReference type="InterPro" id="IPR021138">
    <property type="entry name" value="Ribosomal_eL20_eukaryotes"/>
</dbReference>
<dbReference type="Proteomes" id="UP001157418">
    <property type="component" value="Unassembled WGS sequence"/>
</dbReference>
<evidence type="ECO:0000313" key="2">
    <source>
        <dbReference type="Proteomes" id="UP001157418"/>
    </source>
</evidence>